<organism evidence="3 4">
    <name type="scientific">Nocardia vinacea</name>
    <dbReference type="NCBI Taxonomy" id="96468"/>
    <lineage>
        <taxon>Bacteria</taxon>
        <taxon>Bacillati</taxon>
        <taxon>Actinomycetota</taxon>
        <taxon>Actinomycetes</taxon>
        <taxon>Mycobacteriales</taxon>
        <taxon>Nocardiaceae</taxon>
        <taxon>Nocardia</taxon>
    </lineage>
</organism>
<keyword evidence="2" id="KW-0560">Oxidoreductase</keyword>
<gene>
    <name evidence="3" type="ORF">OG563_05230</name>
</gene>
<sequence>MTTVGIATGAGRGMGYACAQRLAEMVDVLLLVDRDAAAAAAAREQLAENGGATVEAVELDVTDAEGLARLAERVDRHGTLRAVAHAAGISPTMADWRRIFTVDLIGTALLAQALRPLAVTGTAMVCFASMAPLLDPVAPDPAGLAVVDDPLDEKFLERIYDALGPAVEDPGLAYSWAKRGVHRFVAHEAVRLGPVGARICSVSPGIIDTPQGRQEADNHPSMAALVQRTPLRRRGSADEVAAAVAFALSDQASFLNGIDLLVDGGAMAAVRTAG</sequence>
<dbReference type="EMBL" id="CP109441">
    <property type="protein sequence ID" value="WUV47641.1"/>
    <property type="molecule type" value="Genomic_DNA"/>
</dbReference>
<dbReference type="PANTHER" id="PTHR43008">
    <property type="entry name" value="BENZIL REDUCTASE"/>
    <property type="match status" value="1"/>
</dbReference>
<dbReference type="SUPFAM" id="SSF51735">
    <property type="entry name" value="NAD(P)-binding Rossmann-fold domains"/>
    <property type="match status" value="1"/>
</dbReference>
<reference evidence="3" key="1">
    <citation type="submission" date="2022-10" db="EMBL/GenBank/DDBJ databases">
        <title>The complete genomes of actinobacterial strains from the NBC collection.</title>
        <authorList>
            <person name="Joergensen T.S."/>
            <person name="Alvarez Arevalo M."/>
            <person name="Sterndorff E.B."/>
            <person name="Faurdal D."/>
            <person name="Vuksanovic O."/>
            <person name="Mourched A.-S."/>
            <person name="Charusanti P."/>
            <person name="Shaw S."/>
            <person name="Blin K."/>
            <person name="Weber T."/>
        </authorList>
    </citation>
    <scope>NUCLEOTIDE SEQUENCE</scope>
    <source>
        <strain evidence="3">NBC_01482</strain>
    </source>
</reference>
<dbReference type="PRINTS" id="PR00081">
    <property type="entry name" value="GDHRDH"/>
</dbReference>
<protein>
    <submittedName>
        <fullName evidence="3">SDR family oxidoreductase</fullName>
    </submittedName>
</protein>
<dbReference type="Proteomes" id="UP001432062">
    <property type="component" value="Chromosome"/>
</dbReference>
<evidence type="ECO:0000313" key="4">
    <source>
        <dbReference type="Proteomes" id="UP001432062"/>
    </source>
</evidence>
<dbReference type="RefSeq" id="WP_327100700.1">
    <property type="nucleotide sequence ID" value="NZ_CP109149.1"/>
</dbReference>
<comment type="similarity">
    <text evidence="1">Belongs to the short-chain dehydrogenases/reductases (SDR) family.</text>
</comment>
<dbReference type="InterPro" id="IPR036291">
    <property type="entry name" value="NAD(P)-bd_dom_sf"/>
</dbReference>
<dbReference type="Pfam" id="PF13561">
    <property type="entry name" value="adh_short_C2"/>
    <property type="match status" value="2"/>
</dbReference>
<dbReference type="CDD" id="cd05233">
    <property type="entry name" value="SDR_c"/>
    <property type="match status" value="1"/>
</dbReference>
<proteinExistence type="inferred from homology"/>
<dbReference type="InterPro" id="IPR002347">
    <property type="entry name" value="SDR_fam"/>
</dbReference>
<evidence type="ECO:0000313" key="3">
    <source>
        <dbReference type="EMBL" id="WUV47641.1"/>
    </source>
</evidence>
<evidence type="ECO:0000256" key="1">
    <source>
        <dbReference type="ARBA" id="ARBA00006484"/>
    </source>
</evidence>
<dbReference type="PANTHER" id="PTHR43008:SF4">
    <property type="entry name" value="CHAIN DEHYDROGENASE, PUTATIVE (AFU_ORTHOLOGUE AFUA_4G08710)-RELATED"/>
    <property type="match status" value="1"/>
</dbReference>
<evidence type="ECO:0000256" key="2">
    <source>
        <dbReference type="ARBA" id="ARBA00023002"/>
    </source>
</evidence>
<name>A0ABZ1YXA3_9NOCA</name>
<dbReference type="Gene3D" id="3.40.50.720">
    <property type="entry name" value="NAD(P)-binding Rossmann-like Domain"/>
    <property type="match status" value="1"/>
</dbReference>
<keyword evidence="4" id="KW-1185">Reference proteome</keyword>
<accession>A0ABZ1YXA3</accession>